<proteinExistence type="predicted"/>
<keyword evidence="1" id="KW-0175">Coiled coil</keyword>
<keyword evidence="4" id="KW-1185">Reference proteome</keyword>
<reference evidence="4" key="1">
    <citation type="journal article" date="2019" name="Int. J. Syst. Evol. Microbiol.">
        <title>The Global Catalogue of Microorganisms (GCM) 10K type strain sequencing project: providing services to taxonomists for standard genome sequencing and annotation.</title>
        <authorList>
            <consortium name="The Broad Institute Genomics Platform"/>
            <consortium name="The Broad Institute Genome Sequencing Center for Infectious Disease"/>
            <person name="Wu L."/>
            <person name="Ma J."/>
        </authorList>
    </citation>
    <scope>NUCLEOTIDE SEQUENCE [LARGE SCALE GENOMIC DNA]</scope>
    <source>
        <strain evidence="4">ICMP 6774ER</strain>
    </source>
</reference>
<dbReference type="EMBL" id="JBHUFV010000038">
    <property type="protein sequence ID" value="MFD1935008.1"/>
    <property type="molecule type" value="Genomic_DNA"/>
</dbReference>
<feature type="region of interest" description="Disordered" evidence="2">
    <location>
        <begin position="61"/>
        <end position="119"/>
    </location>
</feature>
<evidence type="ECO:0000256" key="1">
    <source>
        <dbReference type="SAM" id="Coils"/>
    </source>
</evidence>
<gene>
    <name evidence="3" type="ORF">ACFSKW_26390</name>
</gene>
<feature type="coiled-coil region" evidence="1">
    <location>
        <begin position="486"/>
        <end position="523"/>
    </location>
</feature>
<name>A0ABW4T0M3_9ACTN</name>
<evidence type="ECO:0000256" key="2">
    <source>
        <dbReference type="SAM" id="MobiDB-lite"/>
    </source>
</evidence>
<evidence type="ECO:0008006" key="5">
    <source>
        <dbReference type="Google" id="ProtNLM"/>
    </source>
</evidence>
<organism evidence="3 4">
    <name type="scientific">Nonomuraea mangrovi</name>
    <dbReference type="NCBI Taxonomy" id="2316207"/>
    <lineage>
        <taxon>Bacteria</taxon>
        <taxon>Bacillati</taxon>
        <taxon>Actinomycetota</taxon>
        <taxon>Actinomycetes</taxon>
        <taxon>Streptosporangiales</taxon>
        <taxon>Streptosporangiaceae</taxon>
        <taxon>Nonomuraea</taxon>
    </lineage>
</organism>
<comment type="caution">
    <text evidence="3">The sequence shown here is derived from an EMBL/GenBank/DDBJ whole genome shotgun (WGS) entry which is preliminary data.</text>
</comment>
<evidence type="ECO:0000313" key="4">
    <source>
        <dbReference type="Proteomes" id="UP001597368"/>
    </source>
</evidence>
<dbReference type="RefSeq" id="WP_379575123.1">
    <property type="nucleotide sequence ID" value="NZ_JBHUFV010000038.1"/>
</dbReference>
<sequence>MNDTPDGATAQALRRLREAGGDGRSLDHESPLVIRRASVARMQAGERPTLLAEEYGFTRGTLHHDGEAGVPSGEMPTAPPAAMTDTRGSNGRPGQPAGFCRPPDGALRPEPLPARPEPTPEHLRALPAAILAGPQAAGLPGHLWTWELVAAYAAREFGVNLSEQRIRQAFAELQLWPGNGLARRRRMLRHAPDWWAGGLSDLGERAAADGAMLLVAQAVPLPWQRMLISAFSPARSGPTWFAIVARDSDSHTRGAELLRTHFARPLQLVTDPLSTASGRAFQQVAAPLRAIPLPDNPRHQLRYATIALEQARSWLSRRKDEHKAATAACAADRERENAARQVLCEQVARARAAGTGTDLVAAAAELKRNDVHNICKRTPVESATALAARSPAVLKEVARAAGAWRAAAERTRRARRRRDQAADDYRAARLDAQAAREQRDAMILLCHDLSQPTIEEIAEVAGVSTRLVHLVVDTAPRPADEGAGHLSRLDRAVGRWRDEHERLRELRAERDRRAEARRRARRQEVGLRKERDETIQACRRAGVPGVRIAQEVGLELAGTLSRLAGPTRGGRPDSPDAGQREIDRLREVSGRWREAKELLDRCNEALVRAEELRRSRSTVAARLRLGRDEALLDCRRKGVTLAVLSARTGLDSRTIREATASPPLSQETASL</sequence>
<evidence type="ECO:0000313" key="3">
    <source>
        <dbReference type="EMBL" id="MFD1935008.1"/>
    </source>
</evidence>
<dbReference type="Proteomes" id="UP001597368">
    <property type="component" value="Unassembled WGS sequence"/>
</dbReference>
<accession>A0ABW4T0M3</accession>
<protein>
    <recommendedName>
        <fullName evidence="5">Helix-turn-helix domain-containing protein</fullName>
    </recommendedName>
</protein>